<evidence type="ECO:0000313" key="3">
    <source>
        <dbReference type="Proteomes" id="UP001518989"/>
    </source>
</evidence>
<evidence type="ECO:0008006" key="4">
    <source>
        <dbReference type="Google" id="ProtNLM"/>
    </source>
</evidence>
<feature type="compositionally biased region" description="Pro residues" evidence="1">
    <location>
        <begin position="434"/>
        <end position="447"/>
    </location>
</feature>
<dbReference type="PANTHER" id="PTHR35894">
    <property type="entry name" value="GENERAL SECRETION PATHWAY PROTEIN A-RELATED"/>
    <property type="match status" value="1"/>
</dbReference>
<feature type="region of interest" description="Disordered" evidence="1">
    <location>
        <begin position="277"/>
        <end position="329"/>
    </location>
</feature>
<name>A0ABS3KU47_9PROT</name>
<comment type="caution">
    <text evidence="2">The sequence shown here is derived from an EMBL/GenBank/DDBJ whole genome shotgun (WGS) entry which is preliminary data.</text>
</comment>
<dbReference type="Gene3D" id="3.40.50.300">
    <property type="entry name" value="P-loop containing nucleotide triphosphate hydrolases"/>
    <property type="match status" value="1"/>
</dbReference>
<feature type="compositionally biased region" description="Pro residues" evidence="1">
    <location>
        <begin position="307"/>
        <end position="318"/>
    </location>
</feature>
<feature type="region of interest" description="Disordered" evidence="1">
    <location>
        <begin position="427"/>
        <end position="447"/>
    </location>
</feature>
<keyword evidence="3" id="KW-1185">Reference proteome</keyword>
<reference evidence="2 3" key="1">
    <citation type="submission" date="2020-09" db="EMBL/GenBank/DDBJ databases">
        <title>Roseomonas.</title>
        <authorList>
            <person name="Zhu W."/>
        </authorList>
    </citation>
    <scope>NUCLEOTIDE SEQUENCE [LARGE SCALE GENOMIC DNA]</scope>
    <source>
        <strain evidence="2 3">573</strain>
    </source>
</reference>
<dbReference type="EMBL" id="JACTNG010000011">
    <property type="protein sequence ID" value="MBO1080959.1"/>
    <property type="molecule type" value="Genomic_DNA"/>
</dbReference>
<dbReference type="RefSeq" id="WP_207419131.1">
    <property type="nucleotide sequence ID" value="NZ_CP061177.1"/>
</dbReference>
<evidence type="ECO:0000256" key="1">
    <source>
        <dbReference type="SAM" id="MobiDB-lite"/>
    </source>
</evidence>
<dbReference type="Gene3D" id="2.60.40.10">
    <property type="entry name" value="Immunoglobulins"/>
    <property type="match status" value="1"/>
</dbReference>
<evidence type="ECO:0000313" key="2">
    <source>
        <dbReference type="EMBL" id="MBO1080959.1"/>
    </source>
</evidence>
<proteinExistence type="predicted"/>
<gene>
    <name evidence="2" type="ORF">IAI61_18100</name>
</gene>
<dbReference type="InterPro" id="IPR013783">
    <property type="entry name" value="Ig-like_fold"/>
</dbReference>
<dbReference type="SUPFAM" id="SSF52540">
    <property type="entry name" value="P-loop containing nucleoside triphosphate hydrolases"/>
    <property type="match status" value="1"/>
</dbReference>
<dbReference type="InterPro" id="IPR052026">
    <property type="entry name" value="ExeA_AAA_ATPase_DNA-bind"/>
</dbReference>
<organism evidence="2 3">
    <name type="scientific">Roseomonas haemaphysalidis</name>
    <dbReference type="NCBI Taxonomy" id="2768162"/>
    <lineage>
        <taxon>Bacteria</taxon>
        <taxon>Pseudomonadati</taxon>
        <taxon>Pseudomonadota</taxon>
        <taxon>Alphaproteobacteria</taxon>
        <taxon>Acetobacterales</taxon>
        <taxon>Roseomonadaceae</taxon>
        <taxon>Roseomonas</taxon>
    </lineage>
</organism>
<dbReference type="InterPro" id="IPR027417">
    <property type="entry name" value="P-loop_NTPase"/>
</dbReference>
<feature type="compositionally biased region" description="Low complexity" evidence="1">
    <location>
        <begin position="282"/>
        <end position="306"/>
    </location>
</feature>
<accession>A0ABS3KU47</accession>
<dbReference type="CDD" id="cd00009">
    <property type="entry name" value="AAA"/>
    <property type="match status" value="1"/>
</dbReference>
<sequence>MTAPPPAPPDPPPRPPVAHAAWAAARRAVLAALADGETLVALCGPPGIGKTRLLRELEQALRAPGRPVARLDDGSLLQPAALPPLLLVDEANRVSDEALVALARRGTGLVVLAGLPGFAARLAGLPHRVVSLAPLRRADADAYLAARMAEAGLDGTRLADGTVGALAEAAGGVPGRLNLLLGTSFLAADIAGAAQVTPLHVRDAVAMDAELDIIPPGTAPDLDPAPTGGPGRALAVLRPGPASPAATRRGGVPWRGVAAAVLLLCAGLGWLAWPQAEPPATPGDATPPAAAAAPAAEAPATTATATPPEPGAAAPPVPDSAAAGDAPALPPGALPRVVVTYPRGSDTADATALTAGLAEAGWTAGAPFPVARAAAVPELRYFFHEDRNAALAVQALGLVPLGAATARLQPITGGLPRPGAIEAALPAAGAGAPAEPPPPDGTAPAPPAATLLAPAGNAVLLQRDPILAWRAAVEPAVSFVEVLAVDDGPPREVFAAYAATPGQQALRLDRPGRYAWRVLAVSAAAQRYASSPWRFFTLNEAPP</sequence>
<dbReference type="PANTHER" id="PTHR35894:SF1">
    <property type="entry name" value="PHOSPHORIBULOKINASE _ URIDINE KINASE FAMILY"/>
    <property type="match status" value="1"/>
</dbReference>
<protein>
    <recommendedName>
        <fullName evidence="4">AAA+ ATPase domain-containing protein</fullName>
    </recommendedName>
</protein>
<dbReference type="Proteomes" id="UP001518989">
    <property type="component" value="Unassembled WGS sequence"/>
</dbReference>